<feature type="compositionally biased region" description="Low complexity" evidence="1">
    <location>
        <begin position="86"/>
        <end position="101"/>
    </location>
</feature>
<feature type="compositionally biased region" description="Low complexity" evidence="1">
    <location>
        <begin position="714"/>
        <end position="726"/>
    </location>
</feature>
<evidence type="ECO:0000256" key="1">
    <source>
        <dbReference type="SAM" id="MobiDB-lite"/>
    </source>
</evidence>
<feature type="domain" description="WW" evidence="2">
    <location>
        <begin position="282"/>
        <end position="315"/>
    </location>
</feature>
<sequence>MSQSMFGKPAATTNSNSSSTQAQSLVGTKSPQSSRMRNFLKLNGPSNNSNDVQQKSNGHIESGSSPQRINPSSPLIGRNYPHQRVSKSPSVESTKSSSPSTNRCHVINLNPVNSNHSKQNSFDHPCSSPNLNAKSKPHRHSFRCTSTTTITSNTGSNQLSQSQHTYDNVASLSRLDQQQPMESPRFVRKNFFRNSTTTTTSTAIDPVQSTYGQIATKSNSPRWQQQQNNDQTTMADDDSNEPFEWIEIFEPKSRTKMFANLTTGECSWFEPKGVPILRQSNPKITQWWELYDQKSQRFYYYSVKDSKTIWQRPDTADAIVVPLAKLQIIKQATINNNSPLDHILSGSSRGSDMKQANTSSSSSPSSSTSISRLAMMTSPTTTNPSMCVRCRQESRRIMVDSSTQTFSSTTSEMVRLPRQPMVSRWTQTTSQTPVNIRRLPDLLSDDRRRSHQQPHQYAAQAQPSLRHYLLSEARFAARGQTTGTSVPKTHPANLQDDRIYDPIAPESIYDPVAQMDDEEFVLNEDYCQYYDDFDEDLTDYDEDDEVSFESCDADDEFGDENSYTDEDDEDDDDDESLDDPHDARGSSSDSHLVGEDDYDDYNQIRQQGPTDDYDTVDYDQGQYSSTVADNRMPAVISRSALVQQSLDGSLRMSASFTAADFKRNALGRSSYTNTTATHQQQQSARKYEQPSLSSNAHNQQQQQPRETCSKPAYSNPFNNNGSSPSNTGRIDVYTDQSMVTNETNRGLGSIADRIQLFNQKSSNVTTKTTTPTSPISVHRQQSISVSAYEPTIAAAITRGSLHRSATTEGGDCSAIAANQVQRFLQQQVTNVITPPALNQTSVPSKSTSMTLIAPPAVVGSAIQKQQSHTNEPTAASNGKRSSLSSKFPMITTPSNQFDLSIEMPRNSSSASLSPSQTHRPFGSSTPVPSSYPIPPPHLHHSSPAFNQMSDAHKAILMNQATCLVKPSKDKNNTSKGNTKKNVDPNHRDQVTTDGKSSKKSTKTSVSKDKSTNLNGNNSIESFARECVSRHRKGGIFSKKKTLKSMLIHTKKPLKKPMISTISDALLVKESVSCFKIIQIFMGDRSPSPTQNSIISVNSNHHQASSNAGDRLSPMPRSDDQLLVRLINICVTLVPLRDEVLVQVARQVTQNPNSDSERRGLELMCTLFWYFTASNKLAQHLHAFLHGHRNTFTAIVRRKFEQQMHRSRYTHSHLFYRKPHSVDEVARVLRAVHAQHVGIFGETLYDAIVESSKLPWPIVLLTEALLEPRHEDREGVFRCVGDMDDVHRLKMKLDTVLSADRHFNQMIGLSTTNDSSQKIGKLTDDHDIHVIASTLKLYFRELRDSIIPSNLYLQALDCAHDPIRACALLDQLDPLNRSTLRYLIHFLQIFSTNEYVRDTKMDDANLSMVWAPNILRSPSTTGQQQQLLSGPAAAKAAMINSANIYEHTRAEMSFVRTLIQHLPTDNGNDTSPKYLKYTRQKANV</sequence>
<dbReference type="InterPro" id="IPR000857">
    <property type="entry name" value="MyTH4_dom"/>
</dbReference>
<dbReference type="GO" id="GO:0005096">
    <property type="term" value="F:GTPase activator activity"/>
    <property type="evidence" value="ECO:0007669"/>
    <property type="project" value="TreeGrafter"/>
</dbReference>
<dbReference type="Proteomes" id="UP000790347">
    <property type="component" value="Unassembled WGS sequence"/>
</dbReference>
<feature type="domain" description="WW" evidence="2">
    <location>
        <begin position="239"/>
        <end position="273"/>
    </location>
</feature>
<dbReference type="GO" id="GO:0005737">
    <property type="term" value="C:cytoplasm"/>
    <property type="evidence" value="ECO:0007669"/>
    <property type="project" value="TreeGrafter"/>
</dbReference>
<feature type="compositionally biased region" description="Polar residues" evidence="1">
    <location>
        <begin position="44"/>
        <end position="73"/>
    </location>
</feature>
<proteinExistence type="predicted"/>
<evidence type="ECO:0000259" key="3">
    <source>
        <dbReference type="PROSITE" id="PS50238"/>
    </source>
</evidence>
<name>A0A922L6M2_DERFA</name>
<dbReference type="PROSITE" id="PS51016">
    <property type="entry name" value="MYTH4"/>
    <property type="match status" value="1"/>
</dbReference>
<keyword evidence="7" id="KW-1185">Reference proteome</keyword>
<feature type="compositionally biased region" description="Low complexity" evidence="1">
    <location>
        <begin position="10"/>
        <end position="24"/>
    </location>
</feature>
<dbReference type="InterPro" id="IPR038185">
    <property type="entry name" value="MyTH4_dom_sf"/>
</dbReference>
<feature type="domain" description="Rho-GAP" evidence="3">
    <location>
        <begin position="1241"/>
        <end position="1465"/>
    </location>
</feature>
<feature type="region of interest" description="Disordered" evidence="1">
    <location>
        <begin position="1"/>
        <end position="139"/>
    </location>
</feature>
<evidence type="ECO:0000259" key="4">
    <source>
        <dbReference type="PROSITE" id="PS51016"/>
    </source>
</evidence>
<gene>
    <name evidence="6" type="primary">ARHGAP39</name>
    <name evidence="6" type="ORF">DERF_004886</name>
    <name evidence="5" type="ORF">HUG17_7804</name>
</gene>
<feature type="compositionally biased region" description="Polar residues" evidence="1">
    <location>
        <begin position="110"/>
        <end position="133"/>
    </location>
</feature>
<dbReference type="PANTHER" id="PTHR45876:SF8">
    <property type="entry name" value="FI04035P"/>
    <property type="match status" value="1"/>
</dbReference>
<accession>A0A922L6M2</accession>
<feature type="compositionally biased region" description="Polar residues" evidence="1">
    <location>
        <begin position="217"/>
        <end position="234"/>
    </location>
</feature>
<dbReference type="Gene3D" id="1.10.555.10">
    <property type="entry name" value="Rho GTPase activation protein"/>
    <property type="match status" value="1"/>
</dbReference>
<feature type="region of interest" description="Disordered" evidence="1">
    <location>
        <begin position="339"/>
        <end position="386"/>
    </location>
</feature>
<feature type="compositionally biased region" description="Polar residues" evidence="1">
    <location>
        <begin position="339"/>
        <end position="358"/>
    </location>
</feature>
<dbReference type="SMART" id="SM00324">
    <property type="entry name" value="RhoGAP"/>
    <property type="match status" value="1"/>
</dbReference>
<protein>
    <submittedName>
        <fullName evidence="6">Rho GTPase activating protein 39</fullName>
    </submittedName>
    <submittedName>
        <fullName evidence="5">Rhogap protein-like protein</fullName>
    </submittedName>
</protein>
<dbReference type="GO" id="GO:0005856">
    <property type="term" value="C:cytoskeleton"/>
    <property type="evidence" value="ECO:0007669"/>
    <property type="project" value="InterPro"/>
</dbReference>
<feature type="region of interest" description="Disordered" evidence="1">
    <location>
        <begin position="861"/>
        <end position="944"/>
    </location>
</feature>
<feature type="domain" description="MyTH4" evidence="4">
    <location>
        <begin position="1048"/>
        <end position="1228"/>
    </location>
</feature>
<feature type="compositionally biased region" description="Polar residues" evidence="1">
    <location>
        <begin position="669"/>
        <end position="706"/>
    </location>
</feature>
<reference evidence="5" key="3">
    <citation type="journal article" date="2021" name="World Allergy Organ. J.">
        <title>Chromosome-level assembly of Dermatophagoides farinae genome and transcriptome reveals two novel allergens Der f 37 and Der f 39.</title>
        <authorList>
            <person name="Chen J."/>
            <person name="Cai Z."/>
            <person name="Fan D."/>
            <person name="Hu J."/>
            <person name="Hou Y."/>
            <person name="He Y."/>
            <person name="Zhang Z."/>
            <person name="Zhao Z."/>
            <person name="Gao P."/>
            <person name="Hu W."/>
            <person name="Sun J."/>
            <person name="Li J."/>
            <person name="Ji K."/>
        </authorList>
    </citation>
    <scope>NUCLEOTIDE SEQUENCE</scope>
    <source>
        <strain evidence="5">JKM2019</strain>
    </source>
</reference>
<organism evidence="6 7">
    <name type="scientific">Dermatophagoides farinae</name>
    <name type="common">American house dust mite</name>
    <dbReference type="NCBI Taxonomy" id="6954"/>
    <lineage>
        <taxon>Eukaryota</taxon>
        <taxon>Metazoa</taxon>
        <taxon>Ecdysozoa</taxon>
        <taxon>Arthropoda</taxon>
        <taxon>Chelicerata</taxon>
        <taxon>Arachnida</taxon>
        <taxon>Acari</taxon>
        <taxon>Acariformes</taxon>
        <taxon>Sarcoptiformes</taxon>
        <taxon>Astigmata</taxon>
        <taxon>Psoroptidia</taxon>
        <taxon>Analgoidea</taxon>
        <taxon>Pyroglyphidae</taxon>
        <taxon>Dermatophagoidinae</taxon>
        <taxon>Dermatophagoides</taxon>
    </lineage>
</organism>
<dbReference type="SUPFAM" id="SSF48350">
    <property type="entry name" value="GTPase activation domain, GAP"/>
    <property type="match status" value="1"/>
</dbReference>
<dbReference type="GO" id="GO:0007165">
    <property type="term" value="P:signal transduction"/>
    <property type="evidence" value="ECO:0007669"/>
    <property type="project" value="InterPro"/>
</dbReference>
<feature type="compositionally biased region" description="Acidic residues" evidence="1">
    <location>
        <begin position="542"/>
        <end position="577"/>
    </location>
</feature>
<feature type="region of interest" description="Disordered" evidence="1">
    <location>
        <begin position="217"/>
        <end position="238"/>
    </location>
</feature>
<dbReference type="PANTHER" id="PTHR45876">
    <property type="entry name" value="FI04035P"/>
    <property type="match status" value="1"/>
</dbReference>
<feature type="compositionally biased region" description="Basic and acidic residues" evidence="1">
    <location>
        <begin position="980"/>
        <end position="990"/>
    </location>
</feature>
<feature type="compositionally biased region" description="Polar residues" evidence="1">
    <location>
        <begin position="862"/>
        <end position="898"/>
    </location>
</feature>
<dbReference type="InterPro" id="IPR000198">
    <property type="entry name" value="RhoGAP_dom"/>
</dbReference>
<dbReference type="PROSITE" id="PS50238">
    <property type="entry name" value="RHOGAP"/>
    <property type="match status" value="1"/>
</dbReference>
<evidence type="ECO:0000259" key="2">
    <source>
        <dbReference type="PROSITE" id="PS50020"/>
    </source>
</evidence>
<reference evidence="6" key="4">
    <citation type="journal article" date="2022" name="Res Sq">
        <title>Comparative Genomics Reveals Insights into the Divergent Evolution of Astigmatic Mites and Household Pest Adaptations.</title>
        <authorList>
            <person name="Xiong Q."/>
            <person name="Wan A.T.-Y."/>
            <person name="Liu X.-Y."/>
            <person name="Fung C.S.-H."/>
            <person name="Xiao X."/>
            <person name="Malainual N."/>
            <person name="Hou J."/>
            <person name="Wang L."/>
            <person name="Wang M."/>
            <person name="Yang K."/>
            <person name="Cui Y."/>
            <person name="Leung E."/>
            <person name="Nong W."/>
            <person name="Shin S.-K."/>
            <person name="Au S."/>
            <person name="Jeong K.Y."/>
            <person name="Chew F.T."/>
            <person name="Hui J."/>
            <person name="Leung T.F."/>
            <person name="Tungtrongchitr A."/>
            <person name="Zhong N."/>
            <person name="Liu Z."/>
            <person name="Tsui S."/>
        </authorList>
    </citation>
    <scope>NUCLEOTIDE SEQUENCE</scope>
    <source>
        <strain evidence="6">Derf</strain>
        <tissue evidence="6">Whole organism</tissue>
    </source>
</reference>
<dbReference type="PROSITE" id="PS50020">
    <property type="entry name" value="WW_DOMAIN_2"/>
    <property type="match status" value="2"/>
</dbReference>
<dbReference type="Gene3D" id="1.25.40.530">
    <property type="entry name" value="MyTH4 domain"/>
    <property type="match status" value="1"/>
</dbReference>
<feature type="region of interest" description="Disordered" evidence="1">
    <location>
        <begin position="669"/>
        <end position="730"/>
    </location>
</feature>
<feature type="compositionally biased region" description="Polar residues" evidence="1">
    <location>
        <begin position="25"/>
        <end position="36"/>
    </location>
</feature>
<feature type="compositionally biased region" description="Low complexity" evidence="1">
    <location>
        <begin position="359"/>
        <end position="386"/>
    </location>
</feature>
<dbReference type="InterPro" id="IPR008936">
    <property type="entry name" value="Rho_GTPase_activation_prot"/>
</dbReference>
<reference evidence="5" key="2">
    <citation type="submission" date="2020-06" db="EMBL/GenBank/DDBJ databases">
        <authorList>
            <person name="Ji K."/>
            <person name="Li J."/>
        </authorList>
    </citation>
    <scope>NUCLEOTIDE SEQUENCE</scope>
    <source>
        <strain evidence="5">JKM2019</strain>
        <tissue evidence="5">Whole body</tissue>
    </source>
</reference>
<reference evidence="6" key="1">
    <citation type="submission" date="2013-05" db="EMBL/GenBank/DDBJ databases">
        <authorList>
            <person name="Yim A.K.Y."/>
            <person name="Chan T.F."/>
            <person name="Ji K.M."/>
            <person name="Liu X.Y."/>
            <person name="Zhou J.W."/>
            <person name="Li R.Q."/>
            <person name="Yang K.Y."/>
            <person name="Li J."/>
            <person name="Li M."/>
            <person name="Law P.T.W."/>
            <person name="Wu Y.L."/>
            <person name="Cai Z.L."/>
            <person name="Qin H."/>
            <person name="Bao Y."/>
            <person name="Leung R.K.K."/>
            <person name="Ng P.K.S."/>
            <person name="Zou J."/>
            <person name="Zhong X.J."/>
            <person name="Ran P.X."/>
            <person name="Zhong N.S."/>
            <person name="Liu Z.G."/>
            <person name="Tsui S.K.W."/>
        </authorList>
    </citation>
    <scope>NUCLEOTIDE SEQUENCE</scope>
    <source>
        <strain evidence="6">Derf</strain>
        <tissue evidence="6">Whole organism</tissue>
    </source>
</reference>
<comment type="caution">
    <text evidence="6">The sequence shown here is derived from an EMBL/GenBank/DDBJ whole genome shotgun (WGS) entry which is preliminary data.</text>
</comment>
<dbReference type="Pfam" id="PF00620">
    <property type="entry name" value="RhoGAP"/>
    <property type="match status" value="1"/>
</dbReference>
<dbReference type="Proteomes" id="UP000828236">
    <property type="component" value="Unassembled WGS sequence"/>
</dbReference>
<feature type="region of interest" description="Disordered" evidence="1">
    <location>
        <begin position="965"/>
        <end position="1016"/>
    </location>
</feature>
<feature type="region of interest" description="Disordered" evidence="1">
    <location>
        <begin position="542"/>
        <end position="596"/>
    </location>
</feature>
<evidence type="ECO:0000313" key="6">
    <source>
        <dbReference type="EMBL" id="KAH9521213.1"/>
    </source>
</evidence>
<dbReference type="InterPro" id="IPR001202">
    <property type="entry name" value="WW_dom"/>
</dbReference>
<dbReference type="OrthoDB" id="437889at2759"/>
<evidence type="ECO:0000313" key="5">
    <source>
        <dbReference type="EMBL" id="KAH7640337.1"/>
    </source>
</evidence>
<dbReference type="SMART" id="SM00139">
    <property type="entry name" value="MyTH4"/>
    <property type="match status" value="1"/>
</dbReference>
<dbReference type="Pfam" id="PF00784">
    <property type="entry name" value="MyTH4"/>
    <property type="match status" value="1"/>
</dbReference>
<evidence type="ECO:0000313" key="7">
    <source>
        <dbReference type="Proteomes" id="UP000790347"/>
    </source>
</evidence>
<dbReference type="EMBL" id="ASGP02000002">
    <property type="protein sequence ID" value="KAH9521213.1"/>
    <property type="molecule type" value="Genomic_DNA"/>
</dbReference>
<dbReference type="EMBL" id="SDOV01000005">
    <property type="protein sequence ID" value="KAH7640337.1"/>
    <property type="molecule type" value="Genomic_DNA"/>
</dbReference>